<dbReference type="KEGG" id="ari:UM93_08915"/>
<name>A0A0D4BZP1_9MICC</name>
<sequence length="155" mass="17534">MSSVRLLVASFSTPQDPVLHSWLVHRSRVLGETHYGSALEKSDGFDPEEHIFVWRLLTSNNRELARSAAIFKKFSEARDDAAETQRSIQDLAHHSVIDADQGTHTWLAFAAEEPKVFGARWFRMERDRDKALHNALIAFSSARLPESAHAAGLRR</sequence>
<evidence type="ECO:0000313" key="2">
    <source>
        <dbReference type="Proteomes" id="UP000061839"/>
    </source>
</evidence>
<accession>A0A0D4BZP1</accession>
<dbReference type="OrthoDB" id="5113130at2"/>
<gene>
    <name evidence="1" type="ORF">UM93_08915</name>
</gene>
<dbReference type="PATRIC" id="fig|1618207.4.peg.1807"/>
<organism evidence="1 2">
    <name type="scientific">Psychromicrobium lacuslunae</name>
    <dbReference type="NCBI Taxonomy" id="1618207"/>
    <lineage>
        <taxon>Bacteria</taxon>
        <taxon>Bacillati</taxon>
        <taxon>Actinomycetota</taxon>
        <taxon>Actinomycetes</taxon>
        <taxon>Micrococcales</taxon>
        <taxon>Micrococcaceae</taxon>
        <taxon>Psychromicrobium</taxon>
    </lineage>
</organism>
<dbReference type="Proteomes" id="UP000061839">
    <property type="component" value="Chromosome"/>
</dbReference>
<keyword evidence="2" id="KW-1185">Reference proteome</keyword>
<dbReference type="EMBL" id="CP011005">
    <property type="protein sequence ID" value="AJT41605.1"/>
    <property type="molecule type" value="Genomic_DNA"/>
</dbReference>
<dbReference type="RefSeq" id="WP_045075093.1">
    <property type="nucleotide sequence ID" value="NZ_CP011005.1"/>
</dbReference>
<proteinExistence type="predicted"/>
<dbReference type="AlphaFoldDB" id="A0A0D4BZP1"/>
<dbReference type="HOGENOM" id="CLU_1691886_0_0_11"/>
<reference evidence="1 2" key="1">
    <citation type="journal article" date="2015" name="Genome Announc.">
        <title>Complete Genome Sequencing of Protease-Producing Novel Arthrobacter sp. Strain IHBB 11108 Using PacBio Single-Molecule Real-Time Sequencing Technology.</title>
        <authorList>
            <person name="Kiran S."/>
            <person name="Swarnkar M.K."/>
            <person name="Pal M."/>
            <person name="Thakur R."/>
            <person name="Tewari R."/>
            <person name="Singh A.K."/>
            <person name="Gulati A."/>
        </authorList>
    </citation>
    <scope>NUCLEOTIDE SEQUENCE [LARGE SCALE GENOMIC DNA]</scope>
    <source>
        <strain evidence="1 2">IHBB 11108</strain>
    </source>
</reference>
<evidence type="ECO:0000313" key="1">
    <source>
        <dbReference type="EMBL" id="AJT41605.1"/>
    </source>
</evidence>
<protein>
    <submittedName>
        <fullName evidence="1">Uncharacterized protein</fullName>
    </submittedName>
</protein>